<dbReference type="SUPFAM" id="SSF53474">
    <property type="entry name" value="alpha/beta-Hydrolases"/>
    <property type="match status" value="1"/>
</dbReference>
<dbReference type="RefSeq" id="WP_051519309.1">
    <property type="nucleotide sequence ID" value="NZ_JBOK01000002.1"/>
</dbReference>
<evidence type="ECO:0000259" key="1">
    <source>
        <dbReference type="Pfam" id="PF12697"/>
    </source>
</evidence>
<dbReference type="Proteomes" id="UP000020766">
    <property type="component" value="Unassembled WGS sequence"/>
</dbReference>
<protein>
    <recommendedName>
        <fullName evidence="1">AB hydrolase-1 domain-containing protein</fullName>
    </recommendedName>
</protein>
<organism evidence="2 3">
    <name type="scientific">Comamonas aquatica DA1877</name>
    <dbReference type="NCBI Taxonomy" id="1457173"/>
    <lineage>
        <taxon>Bacteria</taxon>
        <taxon>Pseudomonadati</taxon>
        <taxon>Pseudomonadota</taxon>
        <taxon>Betaproteobacteria</taxon>
        <taxon>Burkholderiales</taxon>
        <taxon>Comamonadaceae</taxon>
        <taxon>Comamonas</taxon>
    </lineage>
</organism>
<name>A0A014NPY2_9BURK</name>
<dbReference type="PATRIC" id="fig|1457173.3.peg.412"/>
<dbReference type="PANTHER" id="PTHR37946:SF1">
    <property type="entry name" value="SLL1969 PROTEIN"/>
    <property type="match status" value="1"/>
</dbReference>
<dbReference type="EMBL" id="JBOK01000002">
    <property type="protein sequence ID" value="EXU81538.1"/>
    <property type="molecule type" value="Genomic_DNA"/>
</dbReference>
<sequence>MTLFSPSRWHLGLVLALATLLTGCAGVTVRTTDPATYLAERRSDVLTSGELSPAAQEALRVLDLDSKRCLADVPWCHYTIATATGLYDEQRMATLAELWILQARKAQQVPSLPGTRTPEDVQAWLEAARHAWAYLFFTQRKPSDRAFEDRQVQVRDYYNHAVQQAVTGLFALRGEAAPSAPITLGSWHLTSDFSGVWLPANKNIPNELVPATSLRFSGLRNQYRRDGFGAELVAVFQSDADRDLARTAQGMLEGPPRPPYQESLFPAVTVVLNFAGQSLEEVLSTREVQLQAFDPYRVRQVELARTRVPLAGNFSSGYGLWLARSGFATQALRTLVGLSNGIVRPSIYLMQPYDPNRRTIVMLHGLASSPEAWINVANEVLGDENLRRNYQIWQVYYPTNAPLALNNQAIRQALQRTLQHFDPQGTARASQDITLVGHSMGGVLARLMVSSTQGQVLASITDTYGLDPDQLDEQLRPFVEFEPVPQVSSAIFIAAPHRGTDFANNRIARWVSNLITLPFSMVEQFADLTRQLAHASPRIGKDSLLRIPNSIDNLSDADEYVRLMANLPISPRVRYHSIIGNDTPNLPLADSSDGIVPYRSAHLEGAASELIVPFSHSVQEHPRAIVEIRRILHNQLLPSNAPSKP</sequence>
<proteinExistence type="predicted"/>
<evidence type="ECO:0000313" key="3">
    <source>
        <dbReference type="Proteomes" id="UP000020766"/>
    </source>
</evidence>
<accession>A0A014NPY2</accession>
<dbReference type="InterPro" id="IPR029058">
    <property type="entry name" value="AB_hydrolase_fold"/>
</dbReference>
<evidence type="ECO:0000313" key="2">
    <source>
        <dbReference type="EMBL" id="EXU81538.1"/>
    </source>
</evidence>
<dbReference type="InterPro" id="IPR000073">
    <property type="entry name" value="AB_hydrolase_1"/>
</dbReference>
<dbReference type="PANTHER" id="PTHR37946">
    <property type="entry name" value="SLL1969 PROTEIN"/>
    <property type="match status" value="1"/>
</dbReference>
<feature type="domain" description="AB hydrolase-1" evidence="1">
    <location>
        <begin position="360"/>
        <end position="626"/>
    </location>
</feature>
<dbReference type="Pfam" id="PF12697">
    <property type="entry name" value="Abhydrolase_6"/>
    <property type="match status" value="1"/>
</dbReference>
<dbReference type="AlphaFoldDB" id="A0A014NPY2"/>
<dbReference type="Gene3D" id="3.40.50.1820">
    <property type="entry name" value="alpha/beta hydrolase"/>
    <property type="match status" value="1"/>
</dbReference>
<keyword evidence="3" id="KW-1185">Reference proteome</keyword>
<comment type="caution">
    <text evidence="2">The sequence shown here is derived from an EMBL/GenBank/DDBJ whole genome shotgun (WGS) entry which is preliminary data.</text>
</comment>
<dbReference type="STRING" id="225991.MA05_02000"/>
<gene>
    <name evidence="2" type="ORF">AX13_06985</name>
</gene>
<reference evidence="2 3" key="1">
    <citation type="submission" date="2014-01" db="EMBL/GenBank/DDBJ databases">
        <title>Interspecies Systems Biology Uncovers Metabolites Affecting C. elegans Gene Expression and Life History Traits.</title>
        <authorList>
            <person name="Watson E."/>
            <person name="Macneil L.T."/>
            <person name="Ritter A.D."/>
            <person name="Yilmaz L.S."/>
            <person name="Rosebrock A.P."/>
            <person name="Caudy A.A."/>
            <person name="Walhout A.J."/>
        </authorList>
    </citation>
    <scope>NUCLEOTIDE SEQUENCE [LARGE SCALE GENOMIC DNA]</scope>
    <source>
        <strain evidence="2 3">DA1877</strain>
    </source>
</reference>